<dbReference type="Proteomes" id="UP000010366">
    <property type="component" value="Chromosome"/>
</dbReference>
<keyword evidence="2" id="KW-1185">Reference proteome</keyword>
<sequence length="131" mass="15129">MKLEKLSQLKEKLQKETDLSKIWLYYMDEFGDRPEFSDLGEPVRQEFLLNVIAQVCQQIFGKPTNIDDILTIYIKEYQFYHAPFIANKHIGGVIFFEDINTGLIAVTSAASNLAKYSRFTGIAKSDRNDRN</sequence>
<dbReference type="RefSeq" id="WP_015162526.1">
    <property type="nucleotide sequence ID" value="NC_019697.1"/>
</dbReference>
<dbReference type="KEGG" id="cmp:Cha6605_5568"/>
<dbReference type="EMBL" id="CP003600">
    <property type="protein sequence ID" value="AFY96444.1"/>
    <property type="molecule type" value="Genomic_DNA"/>
</dbReference>
<reference evidence="1 2" key="1">
    <citation type="submission" date="2012-05" db="EMBL/GenBank/DDBJ databases">
        <title>Finished chromosome of genome of Chamaesiphon sp. PCC 6605.</title>
        <authorList>
            <consortium name="US DOE Joint Genome Institute"/>
            <person name="Gugger M."/>
            <person name="Coursin T."/>
            <person name="Rippka R."/>
            <person name="Tandeau De Marsac N."/>
            <person name="Huntemann M."/>
            <person name="Wei C.-L."/>
            <person name="Han J."/>
            <person name="Detter J.C."/>
            <person name="Han C."/>
            <person name="Tapia R."/>
            <person name="Chen A."/>
            <person name="Kyrpides N."/>
            <person name="Mavromatis K."/>
            <person name="Markowitz V."/>
            <person name="Szeto E."/>
            <person name="Ivanova N."/>
            <person name="Pagani I."/>
            <person name="Pati A."/>
            <person name="Goodwin L."/>
            <person name="Nordberg H.P."/>
            <person name="Cantor M.N."/>
            <person name="Hua S.X."/>
            <person name="Woyke T."/>
            <person name="Kerfeld C.A."/>
        </authorList>
    </citation>
    <scope>NUCLEOTIDE SEQUENCE [LARGE SCALE GENOMIC DNA]</scope>
    <source>
        <strain evidence="2">ATCC 27169 / PCC 6605</strain>
    </source>
</reference>
<dbReference type="eggNOG" id="ENOG50339VP">
    <property type="taxonomic scope" value="Bacteria"/>
</dbReference>
<name>K9UQE0_CHAP6</name>
<gene>
    <name evidence="1" type="ORF">Cha6605_5568</name>
</gene>
<proteinExistence type="predicted"/>
<dbReference type="HOGENOM" id="CLU_1871084_0_0_3"/>
<evidence type="ECO:0000313" key="2">
    <source>
        <dbReference type="Proteomes" id="UP000010366"/>
    </source>
</evidence>
<dbReference type="AlphaFoldDB" id="K9UQE0"/>
<protein>
    <submittedName>
        <fullName evidence="1">Uncharacterized protein</fullName>
    </submittedName>
</protein>
<dbReference type="STRING" id="1173020.Cha6605_5568"/>
<evidence type="ECO:0000313" key="1">
    <source>
        <dbReference type="EMBL" id="AFY96444.1"/>
    </source>
</evidence>
<dbReference type="OrthoDB" id="486369at2"/>
<accession>K9UQE0</accession>
<organism evidence="1 2">
    <name type="scientific">Chamaesiphon minutus (strain ATCC 27169 / PCC 6605)</name>
    <dbReference type="NCBI Taxonomy" id="1173020"/>
    <lineage>
        <taxon>Bacteria</taxon>
        <taxon>Bacillati</taxon>
        <taxon>Cyanobacteriota</taxon>
        <taxon>Cyanophyceae</taxon>
        <taxon>Gomontiellales</taxon>
        <taxon>Chamaesiphonaceae</taxon>
        <taxon>Chamaesiphon</taxon>
    </lineage>
</organism>